<dbReference type="InterPro" id="IPR011991">
    <property type="entry name" value="ArsR-like_HTH"/>
</dbReference>
<keyword evidence="3" id="KW-1185">Reference proteome</keyword>
<dbReference type="InterPro" id="IPR036390">
    <property type="entry name" value="WH_DNA-bd_sf"/>
</dbReference>
<dbReference type="PANTHER" id="PTHR38600:SF1">
    <property type="entry name" value="TRANSCRIPTIONAL REGULATORY PROTEIN"/>
    <property type="match status" value="1"/>
</dbReference>
<dbReference type="OrthoDB" id="9791888at2"/>
<dbReference type="STRING" id="1391654.AKJ09_11257"/>
<proteinExistence type="predicted"/>
<dbReference type="InterPro" id="IPR001845">
    <property type="entry name" value="HTH_ArsR_DNA-bd_dom"/>
</dbReference>
<dbReference type="KEGG" id="llu:AKJ09_11257"/>
<feature type="domain" description="HTH arsR-type" evidence="1">
    <location>
        <begin position="5"/>
        <end position="106"/>
    </location>
</feature>
<dbReference type="AlphaFoldDB" id="A0A0K1QFQ0"/>
<dbReference type="Gene3D" id="1.10.10.10">
    <property type="entry name" value="Winged helix-like DNA-binding domain superfamily/Winged helix DNA-binding domain"/>
    <property type="match status" value="1"/>
</dbReference>
<dbReference type="CDD" id="cd00090">
    <property type="entry name" value="HTH_ARSR"/>
    <property type="match status" value="1"/>
</dbReference>
<protein>
    <submittedName>
        <fullName evidence="2">Transcriptional regulator, ArsR family</fullName>
    </submittedName>
</protein>
<dbReference type="NCBIfam" id="NF033788">
    <property type="entry name" value="HTH_metalloreg"/>
    <property type="match status" value="1"/>
</dbReference>
<dbReference type="InterPro" id="IPR036388">
    <property type="entry name" value="WH-like_DNA-bd_sf"/>
</dbReference>
<dbReference type="RefSeq" id="WP_146655185.1">
    <property type="nucleotide sequence ID" value="NZ_CP012333.1"/>
</dbReference>
<dbReference type="PANTHER" id="PTHR38600">
    <property type="entry name" value="TRANSCRIPTIONAL REGULATORY PROTEIN"/>
    <property type="match status" value="1"/>
</dbReference>
<dbReference type="Pfam" id="PF12840">
    <property type="entry name" value="HTH_20"/>
    <property type="match status" value="1"/>
</dbReference>
<gene>
    <name evidence="2" type="ORF">AKJ09_11257</name>
</gene>
<accession>A0A0K1QFQ0</accession>
<dbReference type="SUPFAM" id="SSF46785">
    <property type="entry name" value="Winged helix' DNA-binding domain"/>
    <property type="match status" value="1"/>
</dbReference>
<evidence type="ECO:0000313" key="2">
    <source>
        <dbReference type="EMBL" id="AKV04594.1"/>
    </source>
</evidence>
<dbReference type="EMBL" id="CP012333">
    <property type="protein sequence ID" value="AKV04594.1"/>
    <property type="molecule type" value="Genomic_DNA"/>
</dbReference>
<organism evidence="2 3">
    <name type="scientific">Labilithrix luteola</name>
    <dbReference type="NCBI Taxonomy" id="1391654"/>
    <lineage>
        <taxon>Bacteria</taxon>
        <taxon>Pseudomonadati</taxon>
        <taxon>Myxococcota</taxon>
        <taxon>Polyangia</taxon>
        <taxon>Polyangiales</taxon>
        <taxon>Labilitrichaceae</taxon>
        <taxon>Labilithrix</taxon>
    </lineage>
</organism>
<evidence type="ECO:0000259" key="1">
    <source>
        <dbReference type="PROSITE" id="PS50987"/>
    </source>
</evidence>
<dbReference type="GO" id="GO:0003700">
    <property type="term" value="F:DNA-binding transcription factor activity"/>
    <property type="evidence" value="ECO:0007669"/>
    <property type="project" value="InterPro"/>
</dbReference>
<dbReference type="PROSITE" id="PS50987">
    <property type="entry name" value="HTH_ARSR_2"/>
    <property type="match status" value="1"/>
</dbReference>
<dbReference type="PRINTS" id="PR00778">
    <property type="entry name" value="HTHARSR"/>
</dbReference>
<evidence type="ECO:0000313" key="3">
    <source>
        <dbReference type="Proteomes" id="UP000064967"/>
    </source>
</evidence>
<sequence>MARSNAARAWKESAPLFAALGDETRLRVVSRLCEEGPLSIAKLTEGGDVTRQAVTKHLRVLEDVGLVHSARFGRENVWELRPQRFSEAQHYLEIISAEWDETIGRLKAFVED</sequence>
<dbReference type="Proteomes" id="UP000064967">
    <property type="component" value="Chromosome"/>
</dbReference>
<reference evidence="2 3" key="1">
    <citation type="submission" date="2015-08" db="EMBL/GenBank/DDBJ databases">
        <authorList>
            <person name="Babu N.S."/>
            <person name="Beckwith C.J."/>
            <person name="Beseler K.G."/>
            <person name="Brison A."/>
            <person name="Carone J.V."/>
            <person name="Caskin T.P."/>
            <person name="Diamond M."/>
            <person name="Durham M.E."/>
            <person name="Foxe J.M."/>
            <person name="Go M."/>
            <person name="Henderson B.A."/>
            <person name="Jones I.B."/>
            <person name="McGettigan J.A."/>
            <person name="Micheletti S.J."/>
            <person name="Nasrallah M.E."/>
            <person name="Ortiz D."/>
            <person name="Piller C.R."/>
            <person name="Privatt S.R."/>
            <person name="Schneider S.L."/>
            <person name="Sharp S."/>
            <person name="Smith T.C."/>
            <person name="Stanton J.D."/>
            <person name="Ullery H.E."/>
            <person name="Wilson R.J."/>
            <person name="Serrano M.G."/>
            <person name="Buck G."/>
            <person name="Lee V."/>
            <person name="Wang Y."/>
            <person name="Carvalho R."/>
            <person name="Voegtly L."/>
            <person name="Shi R."/>
            <person name="Duckworth R."/>
            <person name="Johnson A."/>
            <person name="Loviza R."/>
            <person name="Walstead R."/>
            <person name="Shah Z."/>
            <person name="Kiflezghi M."/>
            <person name="Wade K."/>
            <person name="Ball S.L."/>
            <person name="Bradley K.W."/>
            <person name="Asai D.J."/>
            <person name="Bowman C.A."/>
            <person name="Russell D.A."/>
            <person name="Pope W.H."/>
            <person name="Jacobs-Sera D."/>
            <person name="Hendrix R.W."/>
            <person name="Hatfull G.F."/>
        </authorList>
    </citation>
    <scope>NUCLEOTIDE SEQUENCE [LARGE SCALE GENOMIC DNA]</scope>
    <source>
        <strain evidence="2 3">DSM 27648</strain>
    </source>
</reference>
<dbReference type="SMART" id="SM00418">
    <property type="entry name" value="HTH_ARSR"/>
    <property type="match status" value="1"/>
</dbReference>
<name>A0A0K1QFQ0_9BACT</name>
<dbReference type="PATRIC" id="fig|1391654.3.peg.11430"/>